<dbReference type="HOGENOM" id="CLU_3216878_0_0_6"/>
<dbReference type="AlphaFoldDB" id="A0A0C5VEA0"/>
<organism evidence="1 2">
    <name type="scientific">Gynuella sunshinyii YC6258</name>
    <dbReference type="NCBI Taxonomy" id="1445510"/>
    <lineage>
        <taxon>Bacteria</taxon>
        <taxon>Pseudomonadati</taxon>
        <taxon>Pseudomonadota</taxon>
        <taxon>Gammaproteobacteria</taxon>
        <taxon>Oceanospirillales</taxon>
        <taxon>Saccharospirillaceae</taxon>
        <taxon>Gynuella</taxon>
    </lineage>
</organism>
<dbReference type="KEGG" id="gsn:YC6258_00492"/>
<dbReference type="EMBL" id="CP007142">
    <property type="protein sequence ID" value="AJQ92541.1"/>
    <property type="molecule type" value="Genomic_DNA"/>
</dbReference>
<keyword evidence="2" id="KW-1185">Reference proteome</keyword>
<gene>
    <name evidence="1" type="ORF">YC6258_00492</name>
</gene>
<evidence type="ECO:0000313" key="2">
    <source>
        <dbReference type="Proteomes" id="UP000032266"/>
    </source>
</evidence>
<dbReference type="Proteomes" id="UP000032266">
    <property type="component" value="Chromosome"/>
</dbReference>
<protein>
    <submittedName>
        <fullName evidence="1">Uncharacterized protein</fullName>
    </submittedName>
</protein>
<sequence>MVKFIFVPFGNALKVIAENMIRQQIDTACIDDHGGMTRLTLNVG</sequence>
<accession>A0A0C5VEA0</accession>
<reference evidence="1 2" key="1">
    <citation type="submission" date="2014-01" db="EMBL/GenBank/DDBJ databases">
        <title>Full genme sequencing of cellulolytic bacterium Gynuella sunshinyii YC6258T gen. nov., sp. nov.</title>
        <authorList>
            <person name="Khan H."/>
            <person name="Chung E.J."/>
            <person name="Chung Y.R."/>
        </authorList>
    </citation>
    <scope>NUCLEOTIDE SEQUENCE [LARGE SCALE GENOMIC DNA]</scope>
    <source>
        <strain evidence="1 2">YC6258</strain>
    </source>
</reference>
<name>A0A0C5VEA0_9GAMM</name>
<evidence type="ECO:0000313" key="1">
    <source>
        <dbReference type="EMBL" id="AJQ92541.1"/>
    </source>
</evidence>
<dbReference type="STRING" id="1445510.YC6258_00492"/>
<proteinExistence type="predicted"/>